<dbReference type="SUPFAM" id="SSF48371">
    <property type="entry name" value="ARM repeat"/>
    <property type="match status" value="2"/>
</dbReference>
<protein>
    <recommendedName>
        <fullName evidence="9">Maestro heat-like repeat-containing protein family member 1</fullName>
    </recommendedName>
</protein>
<dbReference type="InterPro" id="IPR011989">
    <property type="entry name" value="ARM-like"/>
</dbReference>
<organism evidence="7 8">
    <name type="scientific">Cnephaeus nilssonii</name>
    <name type="common">Northern bat</name>
    <name type="synonym">Eptesicus nilssonii</name>
    <dbReference type="NCBI Taxonomy" id="3371016"/>
    <lineage>
        <taxon>Eukaryota</taxon>
        <taxon>Metazoa</taxon>
        <taxon>Chordata</taxon>
        <taxon>Craniata</taxon>
        <taxon>Vertebrata</taxon>
        <taxon>Euteleostomi</taxon>
        <taxon>Mammalia</taxon>
        <taxon>Eutheria</taxon>
        <taxon>Laurasiatheria</taxon>
        <taxon>Chiroptera</taxon>
        <taxon>Yangochiroptera</taxon>
        <taxon>Vespertilionidae</taxon>
        <taxon>Cnephaeus</taxon>
    </lineage>
</organism>
<gene>
    <name evidence="7" type="ORF">QTO34_007477</name>
</gene>
<evidence type="ECO:0000259" key="5">
    <source>
        <dbReference type="Pfam" id="PF23221"/>
    </source>
</evidence>
<dbReference type="Pfam" id="PF23210">
    <property type="entry name" value="HEAT_Maestro_2"/>
    <property type="match status" value="1"/>
</dbReference>
<name>A0AA40LFN3_CNENI</name>
<dbReference type="InterPro" id="IPR056282">
    <property type="entry name" value="MROH2B-like_N_HEAT"/>
</dbReference>
<dbReference type="InterPro" id="IPR048465">
    <property type="entry name" value="Maestro-like_HEAT"/>
</dbReference>
<evidence type="ECO:0000259" key="6">
    <source>
        <dbReference type="Pfam" id="PF23227"/>
    </source>
</evidence>
<sequence>MSEPYVKSEAVHHPAGLRHDKDPLVQEQVCSALCALGESQPEETLSACEEHLRQHEKLAHPYRTMILRAMETIVSNHISELDKDMVRAIILLASSEMTKAKDLVSDWQQAASSVLVAVGKRFVGMVMEEMLGKFQPGVLPHYFVVQTLANLSVFNVFGMVPFLTSVLSTMLPMLGMAKHDSMRVVFCCALQRFSESTLEYLANLDQAPDPTVRKDTFASDISSAYDTLFHHWLQSREAKLRLAVVEALGPMSHLLPSEKLEEQLPKLLPGVLALYKKHAETSHVSKSLGQILEAAVSVGSRTLEVQLDSLLAALHAQICVPVETTSPLVTSNQKEVLRCFTVLACCSPERLLAFLLPKLDTSNERTRVGTLQVLRHIINSAAAQMEVKKPFILSSMRLPLLDPNSKVKRAVVQVISAMAHHGYLEQPGGEAMLEYIVQQCALPPEAQHQKPSGEEEPQADSVRDISVSTLYLVSTTVDRMSDVLWPHLLEFLTPVRFTGALTPLCRSLVHLAQKRQEAAADAPLIQYDGNVTLPSPYAIATRLLTVSSSPYLGGSRGAASLCLLNVLHRDIHPLLGQRWATTIALLLEYLEEHTEKTLSQKEWEEKLLVFLRDSLAVVSDNTWICQLSLEMCKQLPCYNGMPQEKNFLYKCVGTTLGAASSKDVVRKLLQELLETARYQEEAEREGLACCFGICAISHLDDTLAQLEDFVRSDVFRKSIGIFNIFKDRSDNDIDKVKGTLILCYGHVAAQAPRELVLARAETDILRNMFQCFSTKVLGIKVETKPCEPRGSGWGAVSVASCSLLSLQDPGLQLCLVQSVCMVCQAICSSAQAGSFHFARKAELVAQMMDFIKAEPPDSLRTPIRKKAMLACSHLSSLEPELEEQLQSDMIHSCLHSVMAVLPEPEGEDGPQEFLYLDTMHALEDLLRSILRRNMTPQGLQLMVEHLSPWIKSPRGYERVRALGLSACLLQFFLEHLHVSALVPFHNLGLLVGLFSPRCADLWPATRQEAVSCVYSLLYLQLGYEGFSRDYRDDVAERLLTLKDGLVHPDPAILFHTCHSIAQIIAKRLPPDQLINLLLTLFESLGDPDKNCSRAATVMINCLLKERGSMLLEKVPEIMSVLRSKLQETREEHVLQSAQHSVYVLASQHCVAVVTSLLGSPLPFDSHTCSLWRALAVEPGLSAQVLGLLLERMSRDVPFKESRAFLLSSSPDRVATLLPLAATCALHEVMSAPASGPAVTELYPQLFAGLLLRVSCTVGVQLPRNLQAKERRAGSSALASRTLDPCSTAVDALRAVLLRGGSEDVVQRVELEGGWELLSTSAGHEDGVARLASAMAKFAGPRLPLVMKALLGAHSSVYEAQRVTSTAFLAEVGAACSDGEGPVGGQPPQAGTDLASPSPLGHAWCHACSVPVAPTVLTTCPGHTMGPGGLGQKLLTSNVVNDLMLLESLLDNLAARQKDPCASVRRLVLRGLANLASGSPISAGRPQVRAHGPQLLTAMISGLDDGDDPHSLVALEAMAGLAKLLGLAEPEDLRAVLLHTAIRIRPFFDSVGGRGREGSHSQPGTCSRPSCLLSLSPCPTCSPGHPGSLPMLCWPHLCSWSGPWQAGSTHNTRTGCGGEGPRAWCCGWQGWACLGVIPMSPQEKMEFRSVSIRLFGHLNKACHGACEDVFLEQVVGGLVPLLLHLRDPQASVAAVSGRRGWGEPGGAGTGRALSAAPQACRFALRMCGPNLECEELAAVFQKHLQDGRGLHFGEFLNAACKHLMCYFPDLLGRLVSTSLFYFKSSWEDVRAAAPMLTGFLVLHVEPQQQAQVDLEQLMAALQLLLKDPAPKVRVKAAETLGRLVKFA</sequence>
<feature type="domain" description="Maestro/Maestro-like HEAT-repeats" evidence="6">
    <location>
        <begin position="1717"/>
        <end position="1842"/>
    </location>
</feature>
<feature type="domain" description="Maestro/Maestro-like HEAT-repeats" evidence="6">
    <location>
        <begin position="1641"/>
        <end position="1692"/>
    </location>
</feature>
<dbReference type="InterPro" id="IPR055408">
    <property type="entry name" value="HEAT_MROH2B-like"/>
</dbReference>
<evidence type="ECO:0000313" key="7">
    <source>
        <dbReference type="EMBL" id="KAK1331801.1"/>
    </source>
</evidence>
<evidence type="ECO:0000256" key="2">
    <source>
        <dbReference type="PROSITE-ProRule" id="PRU00103"/>
    </source>
</evidence>
<dbReference type="PANTHER" id="PTHR23120:SF44">
    <property type="entry name" value="MAESTRO HEAT-LIKE REPEAT-CONTAINING PROTEIN FAMILY MEMBER 1"/>
    <property type="match status" value="1"/>
</dbReference>
<dbReference type="Pfam" id="PF23227">
    <property type="entry name" value="HEAT_MROH2B_C"/>
    <property type="match status" value="3"/>
</dbReference>
<dbReference type="PANTHER" id="PTHR23120">
    <property type="entry name" value="MAESTRO-RELATED HEAT DOMAIN-CONTAINING"/>
    <property type="match status" value="1"/>
</dbReference>
<keyword evidence="1" id="KW-0677">Repeat</keyword>
<feature type="domain" description="MROH2B-like N-terminal HEAT-repeats" evidence="5">
    <location>
        <begin position="33"/>
        <end position="252"/>
    </location>
</feature>
<dbReference type="PROSITE" id="PS50077">
    <property type="entry name" value="HEAT_REPEAT"/>
    <property type="match status" value="1"/>
</dbReference>
<dbReference type="InterPro" id="IPR055406">
    <property type="entry name" value="HEAT_Maestro"/>
</dbReference>
<keyword evidence="8" id="KW-1185">Reference proteome</keyword>
<dbReference type="Pfam" id="PF23221">
    <property type="entry name" value="HEAT_MROH2B_1st"/>
    <property type="match status" value="1"/>
</dbReference>
<feature type="repeat" description="HEAT" evidence="2">
    <location>
        <begin position="1816"/>
        <end position="1846"/>
    </location>
</feature>
<accession>A0AA40LFN3</accession>
<evidence type="ECO:0000256" key="1">
    <source>
        <dbReference type="ARBA" id="ARBA00022737"/>
    </source>
</evidence>
<evidence type="ECO:0008006" key="9">
    <source>
        <dbReference type="Google" id="ProtNLM"/>
    </source>
</evidence>
<reference evidence="7" key="1">
    <citation type="submission" date="2023-06" db="EMBL/GenBank/DDBJ databases">
        <title>Reference genome for the Northern bat (Eptesicus nilssonii), a most northern bat species.</title>
        <authorList>
            <person name="Laine V.N."/>
            <person name="Pulliainen A.T."/>
            <person name="Lilley T.M."/>
        </authorList>
    </citation>
    <scope>NUCLEOTIDE SEQUENCE</scope>
    <source>
        <strain evidence="7">BLF_Eptnil</strain>
        <tissue evidence="7">Kidney</tissue>
    </source>
</reference>
<dbReference type="InterPro" id="IPR016024">
    <property type="entry name" value="ARM-type_fold"/>
</dbReference>
<dbReference type="EMBL" id="JAULJE010000019">
    <property type="protein sequence ID" value="KAK1331801.1"/>
    <property type="molecule type" value="Genomic_DNA"/>
</dbReference>
<comment type="caution">
    <text evidence="7">The sequence shown here is derived from an EMBL/GenBank/DDBJ whole genome shotgun (WGS) entry which is preliminary data.</text>
</comment>
<dbReference type="Proteomes" id="UP001177744">
    <property type="component" value="Unassembled WGS sequence"/>
</dbReference>
<dbReference type="InterPro" id="IPR045206">
    <property type="entry name" value="Maestro_heat-like_prot"/>
</dbReference>
<proteinExistence type="predicted"/>
<evidence type="ECO:0000313" key="8">
    <source>
        <dbReference type="Proteomes" id="UP001177744"/>
    </source>
</evidence>
<evidence type="ECO:0000259" key="3">
    <source>
        <dbReference type="Pfam" id="PF21047"/>
    </source>
</evidence>
<dbReference type="Pfam" id="PF21047">
    <property type="entry name" value="HEAT_Maestro"/>
    <property type="match status" value="1"/>
</dbReference>
<feature type="domain" description="Maestro/Maestro-like HEAT-repeats" evidence="6">
    <location>
        <begin position="1448"/>
        <end position="1549"/>
    </location>
</feature>
<dbReference type="GO" id="GO:0005737">
    <property type="term" value="C:cytoplasm"/>
    <property type="evidence" value="ECO:0007669"/>
    <property type="project" value="TreeGrafter"/>
</dbReference>
<feature type="domain" description="MROH2B-like HEAT-repeats" evidence="4">
    <location>
        <begin position="255"/>
        <end position="932"/>
    </location>
</feature>
<dbReference type="Gene3D" id="1.25.10.10">
    <property type="entry name" value="Leucine-rich Repeat Variant"/>
    <property type="match status" value="3"/>
</dbReference>
<evidence type="ECO:0000259" key="4">
    <source>
        <dbReference type="Pfam" id="PF23210"/>
    </source>
</evidence>
<feature type="domain" description="Maestro-like HEAT-repeats" evidence="3">
    <location>
        <begin position="956"/>
        <end position="1185"/>
    </location>
</feature>
<dbReference type="InterPro" id="IPR021133">
    <property type="entry name" value="HEAT_type_2"/>
</dbReference>